<keyword evidence="8" id="KW-0175">Coiled coil</keyword>
<evidence type="ECO:0000256" key="4">
    <source>
        <dbReference type="ARBA" id="ARBA00022679"/>
    </source>
</evidence>
<evidence type="ECO:0000256" key="5">
    <source>
        <dbReference type="ARBA" id="ARBA00022695"/>
    </source>
</evidence>
<comment type="similarity">
    <text evidence="1">Belongs to the RNA polymerase beta chain family.</text>
</comment>
<evidence type="ECO:0000256" key="3">
    <source>
        <dbReference type="ARBA" id="ARBA00022478"/>
    </source>
</evidence>
<evidence type="ECO:0000256" key="8">
    <source>
        <dbReference type="SAM" id="Coils"/>
    </source>
</evidence>
<keyword evidence="4" id="KW-0808">Transferase</keyword>
<keyword evidence="5" id="KW-0548">Nucleotidyltransferase</keyword>
<dbReference type="EC" id="2.7.7.6" evidence="2"/>
<comment type="catalytic activity">
    <reaction evidence="7">
        <text>RNA(n) + a ribonucleoside 5'-triphosphate = RNA(n+1) + diphosphate</text>
        <dbReference type="Rhea" id="RHEA:21248"/>
        <dbReference type="Rhea" id="RHEA-COMP:14527"/>
        <dbReference type="Rhea" id="RHEA-COMP:17342"/>
        <dbReference type="ChEBI" id="CHEBI:33019"/>
        <dbReference type="ChEBI" id="CHEBI:61557"/>
        <dbReference type="ChEBI" id="CHEBI:140395"/>
        <dbReference type="EC" id="2.7.7.6"/>
    </reaction>
</comment>
<dbReference type="SUPFAM" id="SSF64484">
    <property type="entry name" value="beta and beta-prime subunits of DNA dependent RNA-polymerase"/>
    <property type="match status" value="1"/>
</dbReference>
<accession>A0A8S5PQX3</accession>
<keyword evidence="3 10" id="KW-0240">DNA-directed RNA polymerase</keyword>
<protein>
    <recommendedName>
        <fullName evidence="2">DNA-directed RNA polymerase</fullName>
        <ecNumber evidence="2">2.7.7.6</ecNumber>
    </recommendedName>
</protein>
<dbReference type="Pfam" id="PF00562">
    <property type="entry name" value="RNA_pol_Rpb2_6"/>
    <property type="match status" value="1"/>
</dbReference>
<evidence type="ECO:0000259" key="9">
    <source>
        <dbReference type="Pfam" id="PF00562"/>
    </source>
</evidence>
<dbReference type="GO" id="GO:0006351">
    <property type="term" value="P:DNA-templated transcription"/>
    <property type="evidence" value="ECO:0007669"/>
    <property type="project" value="InterPro"/>
</dbReference>
<dbReference type="Gene3D" id="2.40.270.10">
    <property type="entry name" value="DNA-directed RNA polymerase, subunit 2, domain 6"/>
    <property type="match status" value="1"/>
</dbReference>
<proteinExistence type="inferred from homology"/>
<name>A0A8S5PQX3_9CAUD</name>
<evidence type="ECO:0000256" key="6">
    <source>
        <dbReference type="ARBA" id="ARBA00023163"/>
    </source>
</evidence>
<evidence type="ECO:0000256" key="2">
    <source>
        <dbReference type="ARBA" id="ARBA00012418"/>
    </source>
</evidence>
<dbReference type="GO" id="GO:0003677">
    <property type="term" value="F:DNA binding"/>
    <property type="evidence" value="ECO:0007669"/>
    <property type="project" value="InterPro"/>
</dbReference>
<evidence type="ECO:0000313" key="10">
    <source>
        <dbReference type="EMBL" id="DAE08628.1"/>
    </source>
</evidence>
<feature type="domain" description="DNA-directed RNA polymerase subunit 2 hybrid-binding" evidence="9">
    <location>
        <begin position="1038"/>
        <end position="1201"/>
    </location>
</feature>
<evidence type="ECO:0000256" key="1">
    <source>
        <dbReference type="ARBA" id="ARBA00006835"/>
    </source>
</evidence>
<dbReference type="EMBL" id="BK015472">
    <property type="protein sequence ID" value="DAE08628.1"/>
    <property type="molecule type" value="Genomic_DNA"/>
</dbReference>
<reference evidence="10" key="1">
    <citation type="journal article" date="2021" name="Proc. Natl. Acad. Sci. U.S.A.">
        <title>A Catalog of Tens of Thousands of Viruses from Human Metagenomes Reveals Hidden Associations with Chronic Diseases.</title>
        <authorList>
            <person name="Tisza M.J."/>
            <person name="Buck C.B."/>
        </authorList>
    </citation>
    <scope>NUCLEOTIDE SEQUENCE</scope>
    <source>
        <strain evidence="10">CtwwN25</strain>
    </source>
</reference>
<keyword evidence="6" id="KW-0804">Transcription</keyword>
<evidence type="ECO:0000256" key="7">
    <source>
        <dbReference type="ARBA" id="ARBA00048552"/>
    </source>
</evidence>
<dbReference type="GO" id="GO:0003899">
    <property type="term" value="F:DNA-directed RNA polymerase activity"/>
    <property type="evidence" value="ECO:0007669"/>
    <property type="project" value="UniProtKB-EC"/>
</dbReference>
<organism evidence="10">
    <name type="scientific">Myoviridae sp. ctwwN25</name>
    <dbReference type="NCBI Taxonomy" id="2825209"/>
    <lineage>
        <taxon>Viruses</taxon>
        <taxon>Duplodnaviria</taxon>
        <taxon>Heunggongvirae</taxon>
        <taxon>Uroviricota</taxon>
        <taxon>Caudoviricetes</taxon>
    </lineage>
</organism>
<sequence length="1259" mass="141711">MNLFEANIDSKTENILQNNKLKLRATNNIDDFNGDSFYGDLSRLPANGAEFVKKLTDEYRKLDGYHNKIIYIVVSENNHVRADGFLQYVKNSFRTMKRVFEGAIFIFINNGTKKNFALSVDAYDPSQYNTLKGLYDQLITPVTPKYAVGSAIKKTPEKQVVDKKAVQKKKAEQNKEKLVKAVASATEDIEASSDDGNLATDEIIDKIDTDQDIVAILAQVEEDEKPRINKARAARMTAVNKKFLDSTVGKTTVKSLLYDTKSTIEPVKNLKVASVNKEEWDELKFPNFEKTYDINHDIYAMLESLSNESKTYPVAIRKVTVEDTSTSMDYILTYKAECEDSFGKRFTLKFDIPKFINNRFMMLRGNEKSMSGQLMLLPCLKTDADTVQLVSNYNKIFIRRYGMANKSYPGSDKLIKTCNKYKGKKIKISFGDNSLICSKYDLPIDYIDLASTFNTIETPERIYYFDQDVYFKKYNADLAIGIPYAVDKKTSEVIYYKEDADYMLSVIIGLELSADDEFAAIYTTTKPAERLNYSQASVLANKIPLIVILGYHEGLTNILKRANIGFKFGKGERAENSTESSIRFQDGNLVFTATYESSMLLNGLSECDTENYTFAEMDRRSTYLEFLDEFGGRILSDGLENFKDLFMDPITEEVCKDCRIPSDYIDLLIYANNLLADNKYNRHTDISGNRYRTNEIVAAYFYIALGKSYEQYANSIRRGTKNPMTMKQTAVIDMILTSNISSDLSTLNPLLELTTASTATFKGPSGMNSDRAYSLDKRTYDDSMINKLALSTGFSANVGIDRLTTIDMDIDGTRGYIKDSGEDDMSVTKTFAMTEAITPFGVTRDDPFRSAMTYVQTSKHAMRTEQSCPLLITNGADEAMPYLNSDTYAIKAQEDGVVDELTADHMIIKYKTPVLDSQESITGQAATQYRMINLKETVKKNSDGGFFVTVKLDTDLKKGSHFKKGDIIAYDKYSFGKANEDDNLAYNLGVLTKVAIMNNDEGFEDSTSISEYLSEALASSVVTMRDTPALPKATNIYNMVKVGQPIQEGDPLIIYQNAFDEEDANALLRSITDEDMVSDLGRIRIKSKYTGVVQDIKIYRTCEISEMSDTMAKIVKAYEANIKATKAMYKKYNIPGANMLDPDYIMPQTGKLKNCPDGIIIEFYIKYNDKLGVGDKIVAQSANKGTIKDIFPQALAPFTKNHPEEKINALFAARSFNARMVTSVFTSGAINKCLIELDRQVKEIMGLPYITVEQANEHK</sequence>
<dbReference type="InterPro" id="IPR037033">
    <property type="entry name" value="DNA-dir_RNAP_su2_hyb_sf"/>
</dbReference>
<dbReference type="InterPro" id="IPR007120">
    <property type="entry name" value="DNA-dir_RNAP_su2_dom"/>
</dbReference>
<dbReference type="GO" id="GO:0000428">
    <property type="term" value="C:DNA-directed RNA polymerase complex"/>
    <property type="evidence" value="ECO:0007669"/>
    <property type="project" value="UniProtKB-KW"/>
</dbReference>
<feature type="coiled-coil region" evidence="8">
    <location>
        <begin position="161"/>
        <end position="188"/>
    </location>
</feature>